<evidence type="ECO:0000256" key="1">
    <source>
        <dbReference type="SAM" id="MobiDB-lite"/>
    </source>
</evidence>
<reference evidence="2 3" key="1">
    <citation type="submission" date="2017-07" db="EMBL/GenBank/DDBJ databases">
        <title>Complete genome sequence of Actinoalloteichus hoggarensis DSM 45943, type strain of Actinoalloteichus hoggarensis.</title>
        <authorList>
            <person name="Ruckert C."/>
            <person name="Nouioui I."/>
            <person name="Willmese J."/>
            <person name="van Wezel G."/>
            <person name="Klenk H.-P."/>
            <person name="Kalinowski J."/>
            <person name="Zotchev S.B."/>
        </authorList>
    </citation>
    <scope>NUCLEOTIDE SEQUENCE [LARGE SCALE GENOMIC DNA]</scope>
    <source>
        <strain evidence="2 3">DSM 45943</strain>
    </source>
</reference>
<dbReference type="PANTHER" id="PTHR31270">
    <property type="entry name" value="GLUTAMINYL-PEPTIDE CYCLOTRANSFERASE"/>
    <property type="match status" value="1"/>
</dbReference>
<dbReference type="GO" id="GO:0016603">
    <property type="term" value="F:glutaminyl-peptide cyclotransferase activity"/>
    <property type="evidence" value="ECO:0007669"/>
    <property type="project" value="InterPro"/>
</dbReference>
<dbReference type="SUPFAM" id="SSF63825">
    <property type="entry name" value="YWTD domain"/>
    <property type="match status" value="1"/>
</dbReference>
<dbReference type="InterPro" id="IPR015943">
    <property type="entry name" value="WD40/YVTN_repeat-like_dom_sf"/>
</dbReference>
<protein>
    <submittedName>
        <fullName evidence="2">Glutamine cyclotransferase</fullName>
    </submittedName>
</protein>
<dbReference type="KEGG" id="ahg:AHOG_26155"/>
<feature type="region of interest" description="Disordered" evidence="1">
    <location>
        <begin position="19"/>
        <end position="43"/>
    </location>
</feature>
<name>A0A221WB66_9PSEU</name>
<dbReference type="Pfam" id="PF05096">
    <property type="entry name" value="Glu_cyclase_2"/>
    <property type="match status" value="1"/>
</dbReference>
<dbReference type="EMBL" id="CP022521">
    <property type="protein sequence ID" value="ASO22836.1"/>
    <property type="molecule type" value="Genomic_DNA"/>
</dbReference>
<accession>A0A221WB66</accession>
<dbReference type="AlphaFoldDB" id="A0A221WB66"/>
<proteinExistence type="predicted"/>
<keyword evidence="3" id="KW-1185">Reference proteome</keyword>
<dbReference type="InterPro" id="IPR007788">
    <property type="entry name" value="QCT"/>
</dbReference>
<gene>
    <name evidence="2" type="ORF">AHOG_26155</name>
</gene>
<evidence type="ECO:0000313" key="2">
    <source>
        <dbReference type="EMBL" id="ASO22836.1"/>
    </source>
</evidence>
<keyword evidence="2" id="KW-0808">Transferase</keyword>
<sequence length="272" mass="29942">MLMFCGLLAAGCGVFPEAPAQDDRQSDGDHSDHDAAHSGSVPQRYDVEVLETRPHDPDAFTQGFEIAGDILYEGTGLVGRSSLRATDPVTGEVLDQVDLPSPLFGEGITVVDDRVWQLTWQNNVALLRDRDTLAELDRFEYPGEGWGICHDGTRLVMSDGTDQLQFRDPESFALLGSVRVRQEGEPRHQLNELECVDGQVWSNVWFSDDILRIDPDSGEVTGVVDATGLLPPEQRPGADVLNGIAAIPDTDEFLLTGKHWPSTFRVRFVPSE</sequence>
<dbReference type="Proteomes" id="UP000204221">
    <property type="component" value="Chromosome"/>
</dbReference>
<organism evidence="2 3">
    <name type="scientific">Actinoalloteichus hoggarensis</name>
    <dbReference type="NCBI Taxonomy" id="1470176"/>
    <lineage>
        <taxon>Bacteria</taxon>
        <taxon>Bacillati</taxon>
        <taxon>Actinomycetota</taxon>
        <taxon>Actinomycetes</taxon>
        <taxon>Pseudonocardiales</taxon>
        <taxon>Pseudonocardiaceae</taxon>
        <taxon>Actinoalloteichus</taxon>
    </lineage>
</organism>
<dbReference type="Gene3D" id="2.130.10.10">
    <property type="entry name" value="YVTN repeat-like/Quinoprotein amine dehydrogenase"/>
    <property type="match status" value="1"/>
</dbReference>
<evidence type="ECO:0000313" key="3">
    <source>
        <dbReference type="Proteomes" id="UP000204221"/>
    </source>
</evidence>
<feature type="compositionally biased region" description="Basic and acidic residues" evidence="1">
    <location>
        <begin position="21"/>
        <end position="36"/>
    </location>
</feature>
<dbReference type="PANTHER" id="PTHR31270:SF1">
    <property type="entry name" value="GLUTAMINYL-PEPTIDE CYCLOTRANSFERASE"/>
    <property type="match status" value="1"/>
</dbReference>